<evidence type="ECO:0000256" key="3">
    <source>
        <dbReference type="ARBA" id="ARBA00021069"/>
    </source>
</evidence>
<dbReference type="PIRSF" id="PIRSF006060">
    <property type="entry name" value="AA_transporter"/>
    <property type="match status" value="1"/>
</dbReference>
<dbReference type="PANTHER" id="PTHR42770">
    <property type="entry name" value="AMINO ACID TRANSPORTER-RELATED"/>
    <property type="match status" value="1"/>
</dbReference>
<dbReference type="OrthoDB" id="3185104at2"/>
<accession>A0A290XE03</accession>
<evidence type="ECO:0000256" key="6">
    <source>
        <dbReference type="ARBA" id="ARBA00022989"/>
    </source>
</evidence>
<keyword evidence="6 9" id="KW-1133">Transmembrane helix</keyword>
<feature type="transmembrane region" description="Helical" evidence="9">
    <location>
        <begin position="401"/>
        <end position="419"/>
    </location>
</feature>
<evidence type="ECO:0000256" key="1">
    <source>
        <dbReference type="ARBA" id="ARBA00004651"/>
    </source>
</evidence>
<dbReference type="Pfam" id="PF13520">
    <property type="entry name" value="AA_permease_2"/>
    <property type="match status" value="1"/>
</dbReference>
<comment type="function">
    <text evidence="8">Major component of the acid-resistance (AR) system allowing enteric pathogens to survive the acidic environment in the stomach. Exchanges extracellular arginine for its intracellular decarboxylation product agmatine (Agm) thereby expelling intracellular protons. Probably undergoes several conformational states in order to translocate the substrate across the membrane; keeps the substrate accessible to only 1 side of the membrane at a time by opening and closing 3 membrane-internal gates.</text>
</comment>
<dbReference type="InterPro" id="IPR050367">
    <property type="entry name" value="APC_superfamily"/>
</dbReference>
<feature type="transmembrane region" description="Helical" evidence="9">
    <location>
        <begin position="57"/>
        <end position="75"/>
    </location>
</feature>
<evidence type="ECO:0000256" key="7">
    <source>
        <dbReference type="ARBA" id="ARBA00023136"/>
    </source>
</evidence>
<evidence type="ECO:0000313" key="11">
    <source>
        <dbReference type="Proteomes" id="UP000218968"/>
    </source>
</evidence>
<proteinExistence type="inferred from homology"/>
<comment type="similarity">
    <text evidence="2">Belongs to the amino acid-polyamine-organocation (APC) superfamily. Basic amino acid/polyamine antiporter (APA) (TC 2.A.3.2) family.</text>
</comment>
<keyword evidence="4" id="KW-1003">Cell membrane</keyword>
<dbReference type="Gene3D" id="1.20.1740.10">
    <property type="entry name" value="Amino acid/polyamine transporter I"/>
    <property type="match status" value="1"/>
</dbReference>
<dbReference type="PANTHER" id="PTHR42770:SF18">
    <property type="entry name" value="ARGININE_AGMATINE ANTIPORTER"/>
    <property type="match status" value="1"/>
</dbReference>
<dbReference type="EMBL" id="CP023406">
    <property type="protein sequence ID" value="ATD67301.1"/>
    <property type="molecule type" value="Genomic_DNA"/>
</dbReference>
<gene>
    <name evidence="10" type="ORF">CNR27_07485</name>
</gene>
<feature type="transmembrane region" description="Helical" evidence="9">
    <location>
        <begin position="26"/>
        <end position="45"/>
    </location>
</feature>
<protein>
    <recommendedName>
        <fullName evidence="3">Arginine/agmatine antiporter</fullName>
    </recommendedName>
</protein>
<dbReference type="GO" id="GO:0022857">
    <property type="term" value="F:transmembrane transporter activity"/>
    <property type="evidence" value="ECO:0007669"/>
    <property type="project" value="InterPro"/>
</dbReference>
<dbReference type="RefSeq" id="WP_096297623.1">
    <property type="nucleotide sequence ID" value="NZ_CP023406.1"/>
</dbReference>
<evidence type="ECO:0000256" key="2">
    <source>
        <dbReference type="ARBA" id="ARBA00008220"/>
    </source>
</evidence>
<feature type="transmembrane region" description="Helical" evidence="9">
    <location>
        <begin position="112"/>
        <end position="130"/>
    </location>
</feature>
<dbReference type="InterPro" id="IPR002293">
    <property type="entry name" value="AA/rel_permease1"/>
</dbReference>
<dbReference type="Proteomes" id="UP000218968">
    <property type="component" value="Chromosome"/>
</dbReference>
<evidence type="ECO:0000256" key="4">
    <source>
        <dbReference type="ARBA" id="ARBA00022475"/>
    </source>
</evidence>
<evidence type="ECO:0000256" key="5">
    <source>
        <dbReference type="ARBA" id="ARBA00022692"/>
    </source>
</evidence>
<name>A0A290XE03_9GAMM</name>
<dbReference type="AlphaFoldDB" id="A0A290XE03"/>
<evidence type="ECO:0000256" key="9">
    <source>
        <dbReference type="SAM" id="Phobius"/>
    </source>
</evidence>
<feature type="transmembrane region" description="Helical" evidence="9">
    <location>
        <begin position="136"/>
        <end position="155"/>
    </location>
</feature>
<feature type="transmembrane region" description="Helical" evidence="9">
    <location>
        <begin position="240"/>
        <end position="264"/>
    </location>
</feature>
<reference evidence="11" key="1">
    <citation type="submission" date="2017-09" db="EMBL/GenBank/DDBJ databases">
        <title>Luteimonas liuhanmingii sp.nov., isolated from the intestinal contents of Tibetan Plateau Pika in Yushu, Qinghai Province, China.</title>
        <authorList>
            <person name="Gui Z."/>
        </authorList>
    </citation>
    <scope>NUCLEOTIDE SEQUENCE [LARGE SCALE GENOMIC DNA]</scope>
    <source>
        <strain evidence="11">100111</strain>
    </source>
</reference>
<evidence type="ECO:0000313" key="10">
    <source>
        <dbReference type="EMBL" id="ATD67301.1"/>
    </source>
</evidence>
<feature type="transmembrane region" description="Helical" evidence="9">
    <location>
        <begin position="340"/>
        <end position="361"/>
    </location>
</feature>
<feature type="transmembrane region" description="Helical" evidence="9">
    <location>
        <begin position="167"/>
        <end position="187"/>
    </location>
</feature>
<organism evidence="10 11">
    <name type="scientific">Luteimonas chenhongjianii</name>
    <dbReference type="NCBI Taxonomy" id="2006110"/>
    <lineage>
        <taxon>Bacteria</taxon>
        <taxon>Pseudomonadati</taxon>
        <taxon>Pseudomonadota</taxon>
        <taxon>Gammaproteobacteria</taxon>
        <taxon>Lysobacterales</taxon>
        <taxon>Lysobacteraceae</taxon>
        <taxon>Luteimonas</taxon>
    </lineage>
</organism>
<dbReference type="GO" id="GO:0005886">
    <property type="term" value="C:plasma membrane"/>
    <property type="evidence" value="ECO:0007669"/>
    <property type="project" value="UniProtKB-SubCell"/>
</dbReference>
<feature type="transmembrane region" description="Helical" evidence="9">
    <location>
        <begin position="367"/>
        <end position="389"/>
    </location>
</feature>
<sequence length="448" mass="47242">MNTTSSAIPPTASAGGSAPAARKMGLLMATMLVAGNMIGTGVFLLPANLATVGSISSFGWLIATGGAIALGLVFARLSQLDPEPGGPYAYARRAFGNYVGFVSNYGYWFGNWIGNVAIALVVTGYLSHLWPWLDDLYPRIGFTLLLIWALTLANARGARWVGSLETGTVMFALVPILGIAIAGWWWFDPALFHKGWNVSGLSDSQAISRSASIALWAFMGVESAAVSADVIENPKRNIPLATLMGLGLSAVVYISCSLVIMGIVPMEQLRDSSAPFADVAKIMVGNWGVVLISLCAIFKSLGALGGWMLLVGQSAKAAAEDGLFPKVFCRVNRHGMPGAGLVIAAILMSVLLLVTASPTLASQFDQLTNIAVLLTICPYLFSAGALAVSTLERNESGTLRLMSMITAGVAVAYCLYALLGANPQLLAYATVGMLLSVAMYPFFRHRMA</sequence>
<dbReference type="KEGG" id="lum:CNR27_07485"/>
<keyword evidence="7 9" id="KW-0472">Membrane</keyword>
<feature type="transmembrane region" description="Helical" evidence="9">
    <location>
        <begin position="425"/>
        <end position="443"/>
    </location>
</feature>
<keyword evidence="5 9" id="KW-0812">Transmembrane</keyword>
<feature type="transmembrane region" description="Helical" evidence="9">
    <location>
        <begin position="284"/>
        <end position="310"/>
    </location>
</feature>
<evidence type="ECO:0000256" key="8">
    <source>
        <dbReference type="ARBA" id="ARBA00045636"/>
    </source>
</evidence>
<comment type="subcellular location">
    <subcellularLocation>
        <location evidence="1">Cell membrane</location>
        <topology evidence="1">Multi-pass membrane protein</topology>
    </subcellularLocation>
</comment>
<keyword evidence="11" id="KW-1185">Reference proteome</keyword>